<dbReference type="Pfam" id="PF07732">
    <property type="entry name" value="Cu-oxidase_3"/>
    <property type="match status" value="1"/>
</dbReference>
<dbReference type="PANTHER" id="PTHR11709">
    <property type="entry name" value="MULTI-COPPER OXIDASE"/>
    <property type="match status" value="1"/>
</dbReference>
<evidence type="ECO:0000259" key="7">
    <source>
        <dbReference type="Pfam" id="PF07731"/>
    </source>
</evidence>
<feature type="chain" id="PRO_5034542395" evidence="5">
    <location>
        <begin position="38"/>
        <end position="562"/>
    </location>
</feature>
<evidence type="ECO:0000256" key="5">
    <source>
        <dbReference type="SAM" id="SignalP"/>
    </source>
</evidence>
<dbReference type="InterPro" id="IPR045087">
    <property type="entry name" value="Cu-oxidase_fam"/>
</dbReference>
<keyword evidence="4" id="KW-0186">Copper</keyword>
<dbReference type="GO" id="GO:0005507">
    <property type="term" value="F:copper ion binding"/>
    <property type="evidence" value="ECO:0007669"/>
    <property type="project" value="InterPro"/>
</dbReference>
<evidence type="ECO:0000256" key="2">
    <source>
        <dbReference type="ARBA" id="ARBA00022723"/>
    </source>
</evidence>
<accession>A0A8H7RXI6</accession>
<name>A0A8H7RXI6_9FUNG</name>
<dbReference type="Proteomes" id="UP000646827">
    <property type="component" value="Unassembled WGS sequence"/>
</dbReference>
<gene>
    <name evidence="9" type="ORF">INT45_004224</name>
</gene>
<protein>
    <submittedName>
        <fullName evidence="9">Uncharacterized protein</fullName>
    </submittedName>
</protein>
<proteinExistence type="inferred from homology"/>
<evidence type="ECO:0000256" key="4">
    <source>
        <dbReference type="ARBA" id="ARBA00023008"/>
    </source>
</evidence>
<dbReference type="InterPro" id="IPR008972">
    <property type="entry name" value="Cupredoxin"/>
</dbReference>
<dbReference type="CDD" id="cd04206">
    <property type="entry name" value="CuRO_1_LCC_like"/>
    <property type="match status" value="1"/>
</dbReference>
<dbReference type="Pfam" id="PF00394">
    <property type="entry name" value="Cu-oxidase"/>
    <property type="match status" value="1"/>
</dbReference>
<keyword evidence="5" id="KW-0732">Signal</keyword>
<dbReference type="AlphaFoldDB" id="A0A8H7RXI6"/>
<comment type="caution">
    <text evidence="9">The sequence shown here is derived from an EMBL/GenBank/DDBJ whole genome shotgun (WGS) entry which is preliminary data.</text>
</comment>
<evidence type="ECO:0000313" key="10">
    <source>
        <dbReference type="Proteomes" id="UP000646827"/>
    </source>
</evidence>
<dbReference type="InterPro" id="IPR011706">
    <property type="entry name" value="Cu-oxidase_C"/>
</dbReference>
<evidence type="ECO:0000256" key="1">
    <source>
        <dbReference type="ARBA" id="ARBA00010609"/>
    </source>
</evidence>
<keyword evidence="2" id="KW-0479">Metal-binding</keyword>
<keyword evidence="10" id="KW-1185">Reference proteome</keyword>
<evidence type="ECO:0000256" key="3">
    <source>
        <dbReference type="ARBA" id="ARBA00023002"/>
    </source>
</evidence>
<organism evidence="9 10">
    <name type="scientific">Circinella minor</name>
    <dbReference type="NCBI Taxonomy" id="1195481"/>
    <lineage>
        <taxon>Eukaryota</taxon>
        <taxon>Fungi</taxon>
        <taxon>Fungi incertae sedis</taxon>
        <taxon>Mucoromycota</taxon>
        <taxon>Mucoromycotina</taxon>
        <taxon>Mucoromycetes</taxon>
        <taxon>Mucorales</taxon>
        <taxon>Lichtheimiaceae</taxon>
        <taxon>Circinella</taxon>
    </lineage>
</organism>
<dbReference type="EMBL" id="JAEPRB010000283">
    <property type="protein sequence ID" value="KAG2217648.1"/>
    <property type="molecule type" value="Genomic_DNA"/>
</dbReference>
<feature type="domain" description="Plastocyanin-like" evidence="7">
    <location>
        <begin position="447"/>
        <end position="537"/>
    </location>
</feature>
<dbReference type="FunFam" id="2.60.40.420:FF:000045">
    <property type="entry name" value="Laccase 2"/>
    <property type="match status" value="1"/>
</dbReference>
<dbReference type="SUPFAM" id="SSF49503">
    <property type="entry name" value="Cupredoxins"/>
    <property type="match status" value="3"/>
</dbReference>
<reference evidence="9 10" key="1">
    <citation type="submission" date="2020-12" db="EMBL/GenBank/DDBJ databases">
        <title>Metabolic potential, ecology and presence of endohyphal bacteria is reflected in genomic diversity of Mucoromycotina.</title>
        <authorList>
            <person name="Muszewska A."/>
            <person name="Okrasinska A."/>
            <person name="Steczkiewicz K."/>
            <person name="Drgas O."/>
            <person name="Orlowska M."/>
            <person name="Perlinska-Lenart U."/>
            <person name="Aleksandrzak-Piekarczyk T."/>
            <person name="Szatraj K."/>
            <person name="Zielenkiewicz U."/>
            <person name="Pilsyk S."/>
            <person name="Malc E."/>
            <person name="Mieczkowski P."/>
            <person name="Kruszewska J.S."/>
            <person name="Biernat P."/>
            <person name="Pawlowska J."/>
        </authorList>
    </citation>
    <scope>NUCLEOTIDE SEQUENCE [LARGE SCALE GENOMIC DNA]</scope>
    <source>
        <strain evidence="9 10">CBS 142.35</strain>
    </source>
</reference>
<feature type="non-terminal residue" evidence="9">
    <location>
        <position position="1"/>
    </location>
</feature>
<feature type="domain" description="Plastocyanin-like" evidence="8">
    <location>
        <begin position="56"/>
        <end position="169"/>
    </location>
</feature>
<dbReference type="Pfam" id="PF07731">
    <property type="entry name" value="Cu-oxidase_2"/>
    <property type="match status" value="1"/>
</dbReference>
<dbReference type="CDD" id="cd04205">
    <property type="entry name" value="CuRO_2_LCC_like"/>
    <property type="match status" value="1"/>
</dbReference>
<feature type="domain" description="Plastocyanin-like" evidence="6">
    <location>
        <begin position="205"/>
        <end position="360"/>
    </location>
</feature>
<feature type="signal peptide" evidence="5">
    <location>
        <begin position="1"/>
        <end position="37"/>
    </location>
</feature>
<evidence type="ECO:0000259" key="8">
    <source>
        <dbReference type="Pfam" id="PF07732"/>
    </source>
</evidence>
<dbReference type="PANTHER" id="PTHR11709:SF394">
    <property type="entry name" value="FI03373P-RELATED"/>
    <property type="match status" value="1"/>
</dbReference>
<comment type="similarity">
    <text evidence="1">Belongs to the multicopper oxidase family.</text>
</comment>
<dbReference type="InterPro" id="IPR011707">
    <property type="entry name" value="Cu-oxidase-like_N"/>
</dbReference>
<dbReference type="OrthoDB" id="2121828at2759"/>
<evidence type="ECO:0000259" key="6">
    <source>
        <dbReference type="Pfam" id="PF00394"/>
    </source>
</evidence>
<evidence type="ECO:0000313" key="9">
    <source>
        <dbReference type="EMBL" id="KAG2217648.1"/>
    </source>
</evidence>
<dbReference type="Gene3D" id="2.60.40.420">
    <property type="entry name" value="Cupredoxins - blue copper proteins"/>
    <property type="match status" value="3"/>
</dbReference>
<dbReference type="InterPro" id="IPR001117">
    <property type="entry name" value="Cu-oxidase_2nd"/>
</dbReference>
<dbReference type="GO" id="GO:0016491">
    <property type="term" value="F:oxidoreductase activity"/>
    <property type="evidence" value="ECO:0007669"/>
    <property type="project" value="UniProtKB-KW"/>
</dbReference>
<sequence>MTVVQHKQQRQHSNKLLLFFIIVLLFLFLISARTAYAKEEKINYRTFEINISTGSLNPDCYDQGYSGLLVNGQFPAPPIRVTKSDHVHIVVHNHIQTNYSTAIHYHGILQLGTPEADGVPGLTQKPIQPGETYHQRFQVIEQAGTFYYHAHVGLQDDTISGPFIVYESEDAWPFLPEEESNPSIHNRRDVETKKLKDGPYEYDDERILFLSEWWHQTMDQRMNYVMGKNYRGMKGADSYLINGKAAYYPTIDSTDGSQRCEYPTIDVEPNKVYRLRVIGGLTLAVLGVSFSRHTNLTIIEVDGELVQPYSVSHLQVAPGQRFSILLSTDQPGDQSYYINTKPYYIRETEGNGRGILRYSKQLPANIASNDEKPDFPPETPQWHFANLAPLVKHVEVDLEKEADQTIIIKPTEEILDDNTTSWFMNNRLVYPHKISDQPLLELLGTNGVAKRQENSFLEEDSYDPELKAYVVGYNQTIDFVIHTTAIANGVCIGHPYHLHGMVHHVLAHGAGEYNHDNDKMLRTYPTSIARDTSFVYPVQPGPPPKVLSNTLCGWSKLRIVTV</sequence>
<keyword evidence="3" id="KW-0560">Oxidoreductase</keyword>